<evidence type="ECO:0000313" key="2">
    <source>
        <dbReference type="EMBL" id="OPJ74057.1"/>
    </source>
</evidence>
<keyword evidence="3" id="KW-1185">Reference proteome</keyword>
<dbReference type="AlphaFoldDB" id="A0A1V4JQP3"/>
<evidence type="ECO:0000256" key="1">
    <source>
        <dbReference type="SAM" id="MobiDB-lite"/>
    </source>
</evidence>
<sequence>MQHSCGWCNSALRAAEMGLLPGVLLTPPKTLQLVPASLGLPGGSPLPCPGPAGANVAAPPPGGRPSRWRHRRRRSPPAADGAGLVAAAAPGRIGKKHVQDELHPVNRLHRSGRFLYFWLYPEVLPLREQPFLVQDQ</sequence>
<dbReference type="EMBL" id="LSYS01006880">
    <property type="protein sequence ID" value="OPJ74057.1"/>
    <property type="molecule type" value="Genomic_DNA"/>
</dbReference>
<name>A0A1V4JQP3_PATFA</name>
<reference evidence="2 3" key="1">
    <citation type="submission" date="2016-02" db="EMBL/GenBank/DDBJ databases">
        <title>Band-tailed pigeon sequencing and assembly.</title>
        <authorList>
            <person name="Soares A.E."/>
            <person name="Novak B.J."/>
            <person name="Rice E.S."/>
            <person name="O'Connell B."/>
            <person name="Chang D."/>
            <person name="Weber S."/>
            <person name="Shapiro B."/>
        </authorList>
    </citation>
    <scope>NUCLEOTIDE SEQUENCE [LARGE SCALE GENOMIC DNA]</scope>
    <source>
        <strain evidence="2">BTP2013</strain>
        <tissue evidence="2">Blood</tissue>
    </source>
</reference>
<accession>A0A1V4JQP3</accession>
<proteinExistence type="predicted"/>
<dbReference type="Proteomes" id="UP000190648">
    <property type="component" value="Unassembled WGS sequence"/>
</dbReference>
<feature type="compositionally biased region" description="Basic residues" evidence="1">
    <location>
        <begin position="66"/>
        <end position="75"/>
    </location>
</feature>
<feature type="region of interest" description="Disordered" evidence="1">
    <location>
        <begin position="45"/>
        <end position="82"/>
    </location>
</feature>
<protein>
    <submittedName>
        <fullName evidence="2">Uncharacterized protein</fullName>
    </submittedName>
</protein>
<evidence type="ECO:0000313" key="3">
    <source>
        <dbReference type="Proteomes" id="UP000190648"/>
    </source>
</evidence>
<organism evidence="2 3">
    <name type="scientific">Patagioenas fasciata monilis</name>
    <dbReference type="NCBI Taxonomy" id="372326"/>
    <lineage>
        <taxon>Eukaryota</taxon>
        <taxon>Metazoa</taxon>
        <taxon>Chordata</taxon>
        <taxon>Craniata</taxon>
        <taxon>Vertebrata</taxon>
        <taxon>Euteleostomi</taxon>
        <taxon>Archelosauria</taxon>
        <taxon>Archosauria</taxon>
        <taxon>Dinosauria</taxon>
        <taxon>Saurischia</taxon>
        <taxon>Theropoda</taxon>
        <taxon>Coelurosauria</taxon>
        <taxon>Aves</taxon>
        <taxon>Neognathae</taxon>
        <taxon>Neoaves</taxon>
        <taxon>Columbimorphae</taxon>
        <taxon>Columbiformes</taxon>
        <taxon>Columbidae</taxon>
        <taxon>Patagioenas</taxon>
    </lineage>
</organism>
<comment type="caution">
    <text evidence="2">The sequence shown here is derived from an EMBL/GenBank/DDBJ whole genome shotgun (WGS) entry which is preliminary data.</text>
</comment>
<gene>
    <name evidence="2" type="ORF">AV530_013436</name>
</gene>